<evidence type="ECO:0000256" key="1">
    <source>
        <dbReference type="SAM" id="Coils"/>
    </source>
</evidence>
<sequence length="681" mass="74769">MQDALETVDLNTALSGTVASNSGNESSTIVNRQNEVGQIAGIITGASETQSNDGCGDLMELDPPLAHSDLEDGAGQVGVESVVGMNGTEQLGGILDSSGESSPSATGIPELEPEDNSASEHIHNDSDSDSDSDQDLHTWEGACLQDIRKLQSEVAALEEELNHRRGRGGQRTEITWPEILRCYLTQRFGELPEARFRILQNALCFDSKIHALSRLDPFQPPCLESAPAEDESDYALPRLLHRFHTRHAKVSLTNATQPNDLLAPLLGRFAGGIKAKLQRLQHIEILWLGSQYLTHKRSERGKYTSRRTQPLMWLPEAIRLKTIKIYLPESSERYRRRRHEPSGVVGFMERITQRQPNYRMYRCLRTLQGLDYVYCLRGIKKISFWDYTTKYHIRDTTFQLDVETTVKQPKTADDDQRSQVRNLAPLLANYDPPNILWQVMYTCLPKPGNREDRAGEVGDLRGWDPSNASNSSSEEDSSSGDAEDHTGQHGAGVTRGCQSRSTSLVPSQGNDSLSMMDRSKSGGVEHAAGAVDNVSYNESETQAIEDVNLGLVIDLTSDDDHDGSVAAECTGSTSDARSAETGPAFMPTSEHSSMSPNRETSISSEQSAIANEASPSLFVSDIEFTNDGNLFSRSPTEAREQSALKNEASPSLFVSDIGFVDLTVEDGMLFSPSPTEARGAN</sequence>
<dbReference type="OrthoDB" id="4961463at2759"/>
<dbReference type="GeneID" id="66066223"/>
<feature type="region of interest" description="Disordered" evidence="2">
    <location>
        <begin position="47"/>
        <end position="72"/>
    </location>
</feature>
<organism evidence="3 4">
    <name type="scientific">Ustilaginoidea virens</name>
    <name type="common">Rice false smut fungus</name>
    <name type="synonym">Villosiclava virens</name>
    <dbReference type="NCBI Taxonomy" id="1159556"/>
    <lineage>
        <taxon>Eukaryota</taxon>
        <taxon>Fungi</taxon>
        <taxon>Dikarya</taxon>
        <taxon>Ascomycota</taxon>
        <taxon>Pezizomycotina</taxon>
        <taxon>Sordariomycetes</taxon>
        <taxon>Hypocreomycetidae</taxon>
        <taxon>Hypocreales</taxon>
        <taxon>Clavicipitaceae</taxon>
        <taxon>Ustilaginoidea</taxon>
    </lineage>
</organism>
<proteinExistence type="predicted"/>
<keyword evidence="1" id="KW-0175">Coiled coil</keyword>
<evidence type="ECO:0000313" key="4">
    <source>
        <dbReference type="Proteomes" id="UP000027002"/>
    </source>
</evidence>
<feature type="region of interest" description="Disordered" evidence="2">
    <location>
        <begin position="450"/>
        <end position="525"/>
    </location>
</feature>
<gene>
    <name evidence="3" type="ORF">UV8b_05446</name>
</gene>
<dbReference type="AlphaFoldDB" id="A0A8E5HTT3"/>
<dbReference type="Proteomes" id="UP000027002">
    <property type="component" value="Chromosome 4"/>
</dbReference>
<evidence type="ECO:0000313" key="3">
    <source>
        <dbReference type="EMBL" id="QUC21203.1"/>
    </source>
</evidence>
<protein>
    <submittedName>
        <fullName evidence="3">Uncharacterized protein</fullName>
    </submittedName>
</protein>
<evidence type="ECO:0000256" key="2">
    <source>
        <dbReference type="SAM" id="MobiDB-lite"/>
    </source>
</evidence>
<dbReference type="RefSeq" id="XP_042998876.1">
    <property type="nucleotide sequence ID" value="XM_043142943.1"/>
</dbReference>
<feature type="coiled-coil region" evidence="1">
    <location>
        <begin position="140"/>
        <end position="167"/>
    </location>
</feature>
<accession>A0A8E5HTT3</accession>
<dbReference type="EMBL" id="CP072756">
    <property type="protein sequence ID" value="QUC21203.1"/>
    <property type="molecule type" value="Genomic_DNA"/>
</dbReference>
<keyword evidence="4" id="KW-1185">Reference proteome</keyword>
<feature type="compositionally biased region" description="Basic and acidic residues" evidence="2">
    <location>
        <begin position="450"/>
        <end position="462"/>
    </location>
</feature>
<feature type="compositionally biased region" description="Polar residues" evidence="2">
    <location>
        <begin position="496"/>
        <end position="513"/>
    </location>
</feature>
<dbReference type="KEGG" id="uvi:66066223"/>
<feature type="region of interest" description="Disordered" evidence="2">
    <location>
        <begin position="568"/>
        <end position="599"/>
    </location>
</feature>
<feature type="compositionally biased region" description="Polar residues" evidence="2">
    <location>
        <begin position="589"/>
        <end position="599"/>
    </location>
</feature>
<reference evidence="3" key="1">
    <citation type="submission" date="2020-03" db="EMBL/GenBank/DDBJ databases">
        <title>A mixture of massive structural variations and highly conserved coding sequences in Ustilaginoidea virens genome.</title>
        <authorList>
            <person name="Zhang K."/>
            <person name="Zhao Z."/>
            <person name="Zhang Z."/>
            <person name="Li Y."/>
            <person name="Hsiang T."/>
            <person name="Sun W."/>
        </authorList>
    </citation>
    <scope>NUCLEOTIDE SEQUENCE</scope>
    <source>
        <strain evidence="3">UV-8b</strain>
    </source>
</reference>
<name>A0A8E5HTT3_USTVR</name>
<feature type="region of interest" description="Disordered" evidence="2">
    <location>
        <begin position="89"/>
        <end position="136"/>
    </location>
</feature>